<dbReference type="InterPro" id="IPR000914">
    <property type="entry name" value="SBP_5_dom"/>
</dbReference>
<feature type="chain" id="PRO_5009182210" evidence="5">
    <location>
        <begin position="24"/>
        <end position="533"/>
    </location>
</feature>
<comment type="caution">
    <text evidence="7">The sequence shown here is derived from an EMBL/GenBank/DDBJ whole genome shotgun (WGS) entry which is preliminary data.</text>
</comment>
<evidence type="ECO:0000259" key="6">
    <source>
        <dbReference type="Pfam" id="PF00496"/>
    </source>
</evidence>
<dbReference type="Gene3D" id="3.40.190.10">
    <property type="entry name" value="Periplasmic binding protein-like II"/>
    <property type="match status" value="1"/>
</dbReference>
<feature type="domain" description="Solute-binding protein family 5" evidence="6">
    <location>
        <begin position="71"/>
        <end position="454"/>
    </location>
</feature>
<dbReference type="InterPro" id="IPR039424">
    <property type="entry name" value="SBP_5"/>
</dbReference>
<dbReference type="PIRSF" id="PIRSF002741">
    <property type="entry name" value="MppA"/>
    <property type="match status" value="1"/>
</dbReference>
<dbReference type="PROSITE" id="PS51257">
    <property type="entry name" value="PROKAR_LIPOPROTEIN"/>
    <property type="match status" value="1"/>
</dbReference>
<dbReference type="PANTHER" id="PTHR30290">
    <property type="entry name" value="PERIPLASMIC BINDING COMPONENT OF ABC TRANSPORTER"/>
    <property type="match status" value="1"/>
</dbReference>
<dbReference type="RefSeq" id="WP_069726965.1">
    <property type="nucleotide sequence ID" value="NZ_MDCO01000012.1"/>
</dbReference>
<keyword evidence="4 5" id="KW-0732">Signal</keyword>
<accession>A0A1E5NBV9</accession>
<dbReference type="FunFam" id="3.10.105.10:FF:000001">
    <property type="entry name" value="Oligopeptide ABC transporter, oligopeptide-binding protein"/>
    <property type="match status" value="1"/>
</dbReference>
<comment type="subcellular location">
    <subcellularLocation>
        <location evidence="1">Cell envelope</location>
    </subcellularLocation>
</comment>
<evidence type="ECO:0000256" key="4">
    <source>
        <dbReference type="ARBA" id="ARBA00022729"/>
    </source>
</evidence>
<dbReference type="EMBL" id="MDCO01000012">
    <property type="protein sequence ID" value="OEJ13654.1"/>
    <property type="molecule type" value="Genomic_DNA"/>
</dbReference>
<sequence length="533" mass="59511">MKKVMAIFLILSSLFLLSCSGNSGNKNDTIVINMGAEPRTIDPSLNSLNVVSAMLFHSFESLTRIGPDGKLTNGMAESWDISEDGKVYTFHLRTNALWSDGKPVTAHDFEYGWKRVVNPDVAAQYASLLEIIKNAKEINAGTMDYNELGVKALDDYTFQVELVDPAAYFLEFMTTVGVFAPIRKDIIEQYGDDWTLSPETYVCNGPYQMTERVMDQYIVFEARTNYYNAEETVAKKLKFLSMADPNTAIAGIRGGTIHFSALEPPSSEIEKLKAENYIALRDGAGTFYLSLNITNNALKDKRVRQALSLAIDRNYIVSNVTMGGQAPAQGFVPPTIDGISNSYRAEAGILIDTDNYAANVEKAKALMAEAGYPNGEGFPVLEIRVSPGLHIIVAEAIQQMWKSNLNIDVTLKNDEYPLVLQYLVEKNFDIGSMAWNADYRDPMTMLEIMLTGNSFNYGSYSNPSYDVLVNSARKTADASVRMKYMMDAEKILIDDMPFIPLYHRAFTLMVSPKLKGVVYNTLGKHKFNYCYIE</sequence>
<dbReference type="Gene3D" id="3.10.105.10">
    <property type="entry name" value="Dipeptide-binding Protein, Domain 3"/>
    <property type="match status" value="1"/>
</dbReference>
<evidence type="ECO:0000256" key="5">
    <source>
        <dbReference type="SAM" id="SignalP"/>
    </source>
</evidence>
<proteinExistence type="inferred from homology"/>
<dbReference type="GO" id="GO:0015833">
    <property type="term" value="P:peptide transport"/>
    <property type="evidence" value="ECO:0007669"/>
    <property type="project" value="TreeGrafter"/>
</dbReference>
<dbReference type="CDD" id="cd08504">
    <property type="entry name" value="PBP2_OppA"/>
    <property type="match status" value="1"/>
</dbReference>
<dbReference type="GO" id="GO:1904680">
    <property type="term" value="F:peptide transmembrane transporter activity"/>
    <property type="evidence" value="ECO:0007669"/>
    <property type="project" value="TreeGrafter"/>
</dbReference>
<evidence type="ECO:0000313" key="8">
    <source>
        <dbReference type="Proteomes" id="UP000095247"/>
    </source>
</evidence>
<dbReference type="Proteomes" id="UP000095247">
    <property type="component" value="Unassembled WGS sequence"/>
</dbReference>
<evidence type="ECO:0000256" key="1">
    <source>
        <dbReference type="ARBA" id="ARBA00004196"/>
    </source>
</evidence>
<dbReference type="AlphaFoldDB" id="A0A1E5NBV9"/>
<name>A0A1E5NBV9_9SPIR</name>
<feature type="signal peptide" evidence="5">
    <location>
        <begin position="1"/>
        <end position="23"/>
    </location>
</feature>
<dbReference type="GO" id="GO:0043190">
    <property type="term" value="C:ATP-binding cassette (ABC) transporter complex"/>
    <property type="evidence" value="ECO:0007669"/>
    <property type="project" value="InterPro"/>
</dbReference>
<dbReference type="PANTHER" id="PTHR30290:SF10">
    <property type="entry name" value="PERIPLASMIC OLIGOPEPTIDE-BINDING PROTEIN-RELATED"/>
    <property type="match status" value="1"/>
</dbReference>
<dbReference type="Gene3D" id="3.90.76.10">
    <property type="entry name" value="Dipeptide-binding Protein, Domain 1"/>
    <property type="match status" value="1"/>
</dbReference>
<reference evidence="7 8" key="1">
    <citation type="submission" date="2016-08" db="EMBL/GenBank/DDBJ databases">
        <title>Characterization and recognition of Brachyspira hampsonii sp. nov., a novel intestinal spirochete that is pathogenic to pigs.</title>
        <authorList>
            <person name="Mirajkar N."/>
            <person name="La T."/>
            <person name="Phillips N."/>
            <person name="Hampson D."/>
            <person name="Gebhart C."/>
        </authorList>
    </citation>
    <scope>NUCLEOTIDE SEQUENCE [LARGE SCALE GENOMIC DNA]</scope>
    <source>
        <strain evidence="7 8">P280/1</strain>
    </source>
</reference>
<dbReference type="InterPro" id="IPR030678">
    <property type="entry name" value="Peptide/Ni-bd"/>
</dbReference>
<organism evidence="7 8">
    <name type="scientific">Brachyspira hampsonii</name>
    <dbReference type="NCBI Taxonomy" id="1287055"/>
    <lineage>
        <taxon>Bacteria</taxon>
        <taxon>Pseudomonadati</taxon>
        <taxon>Spirochaetota</taxon>
        <taxon>Spirochaetia</taxon>
        <taxon>Brachyspirales</taxon>
        <taxon>Brachyspiraceae</taxon>
        <taxon>Brachyspira</taxon>
    </lineage>
</organism>
<comment type="similarity">
    <text evidence="2">Belongs to the bacterial solute-binding protein 5 family.</text>
</comment>
<dbReference type="Pfam" id="PF00496">
    <property type="entry name" value="SBP_bac_5"/>
    <property type="match status" value="1"/>
</dbReference>
<evidence type="ECO:0000256" key="3">
    <source>
        <dbReference type="ARBA" id="ARBA00022448"/>
    </source>
</evidence>
<evidence type="ECO:0000256" key="2">
    <source>
        <dbReference type="ARBA" id="ARBA00005695"/>
    </source>
</evidence>
<evidence type="ECO:0000313" key="7">
    <source>
        <dbReference type="EMBL" id="OEJ13654.1"/>
    </source>
</evidence>
<dbReference type="GO" id="GO:0030288">
    <property type="term" value="C:outer membrane-bounded periplasmic space"/>
    <property type="evidence" value="ECO:0007669"/>
    <property type="project" value="UniProtKB-ARBA"/>
</dbReference>
<dbReference type="SUPFAM" id="SSF53850">
    <property type="entry name" value="Periplasmic binding protein-like II"/>
    <property type="match status" value="1"/>
</dbReference>
<dbReference type="FunFam" id="3.90.76.10:FF:000001">
    <property type="entry name" value="Oligopeptide ABC transporter substrate-binding protein"/>
    <property type="match status" value="1"/>
</dbReference>
<protein>
    <submittedName>
        <fullName evidence="7">Peptide ABC transporter substrate-binding protein</fullName>
    </submittedName>
</protein>
<keyword evidence="3" id="KW-0813">Transport</keyword>
<gene>
    <name evidence="7" type="ORF">BFL38_02580</name>
</gene>